<dbReference type="RefSeq" id="WP_336203438.1">
    <property type="nucleotide sequence ID" value="NZ_JBANEI010000013.1"/>
</dbReference>
<keyword evidence="1" id="KW-0238">DNA-binding</keyword>
<sequence>MNKIMTICVIDTNRFFAQGVKLILLPYFKQRGQGVFFVGEESIARADLVLWSVNNELPKPLFIQSRRRGARSPIYIVVRDSMENKPGGYRCLCHYGSLLRAASPQSLLAIVEKALSERDSSVFPARNCRCCALLKLTKREKEVMTCLTQEMPQKSLPQYLKISAKTVSAHKCTVMQKLGFKRNEELYHWLRCGGLFHLMRN</sequence>
<accession>A0ABU8DK55</accession>
<evidence type="ECO:0000313" key="4">
    <source>
        <dbReference type="Proteomes" id="UP001306592"/>
    </source>
</evidence>
<evidence type="ECO:0000256" key="1">
    <source>
        <dbReference type="ARBA" id="ARBA00023125"/>
    </source>
</evidence>
<dbReference type="SMART" id="SM00421">
    <property type="entry name" value="HTH_LUXR"/>
    <property type="match status" value="1"/>
</dbReference>
<keyword evidence="4" id="KW-1185">Reference proteome</keyword>
<dbReference type="Proteomes" id="UP001306592">
    <property type="component" value="Unassembled WGS sequence"/>
</dbReference>
<evidence type="ECO:0000259" key="2">
    <source>
        <dbReference type="SMART" id="SM00421"/>
    </source>
</evidence>
<dbReference type="InterPro" id="IPR000792">
    <property type="entry name" value="Tscrpt_reg_LuxR_C"/>
</dbReference>
<dbReference type="Pfam" id="PF00196">
    <property type="entry name" value="GerE"/>
    <property type="match status" value="1"/>
</dbReference>
<dbReference type="EMBL" id="JBANEI010000013">
    <property type="protein sequence ID" value="MEI2683303.1"/>
    <property type="molecule type" value="Genomic_DNA"/>
</dbReference>
<dbReference type="InterPro" id="IPR016032">
    <property type="entry name" value="Sig_transdc_resp-reg_C-effctor"/>
</dbReference>
<feature type="domain" description="HTH luxR-type" evidence="2">
    <location>
        <begin position="133"/>
        <end position="190"/>
    </location>
</feature>
<evidence type="ECO:0000313" key="3">
    <source>
        <dbReference type="EMBL" id="MEI2683303.1"/>
    </source>
</evidence>
<reference evidence="3 4" key="1">
    <citation type="submission" date="2024-02" db="EMBL/GenBank/DDBJ databases">
        <title>First report Erwinia aphidicola in onion in Chile.</title>
        <authorList>
            <person name="Valenzuela M."/>
            <person name="Pena M."/>
            <person name="Dutta B."/>
        </authorList>
    </citation>
    <scope>NUCLEOTIDE SEQUENCE [LARGE SCALE GENOMIC DNA]</scope>
    <source>
        <strain evidence="3 4">QCJ3A</strain>
    </source>
</reference>
<dbReference type="CDD" id="cd06170">
    <property type="entry name" value="LuxR_C_like"/>
    <property type="match status" value="1"/>
</dbReference>
<proteinExistence type="predicted"/>
<dbReference type="InterPro" id="IPR036388">
    <property type="entry name" value="WH-like_DNA-bd_sf"/>
</dbReference>
<dbReference type="SUPFAM" id="SSF46894">
    <property type="entry name" value="C-terminal effector domain of the bipartite response regulators"/>
    <property type="match status" value="1"/>
</dbReference>
<name>A0ABU8DK55_ERWAP</name>
<dbReference type="Gene3D" id="1.10.10.10">
    <property type="entry name" value="Winged helix-like DNA-binding domain superfamily/Winged helix DNA-binding domain"/>
    <property type="match status" value="1"/>
</dbReference>
<gene>
    <name evidence="3" type="ORF">V8N49_16775</name>
</gene>
<organism evidence="3 4">
    <name type="scientific">Erwinia aphidicola</name>
    <dbReference type="NCBI Taxonomy" id="68334"/>
    <lineage>
        <taxon>Bacteria</taxon>
        <taxon>Pseudomonadati</taxon>
        <taxon>Pseudomonadota</taxon>
        <taxon>Gammaproteobacteria</taxon>
        <taxon>Enterobacterales</taxon>
        <taxon>Erwiniaceae</taxon>
        <taxon>Erwinia</taxon>
    </lineage>
</organism>
<protein>
    <submittedName>
        <fullName evidence="3">LuxR C-terminal-related transcriptional regulator</fullName>
    </submittedName>
</protein>
<dbReference type="PRINTS" id="PR00038">
    <property type="entry name" value="HTHLUXR"/>
</dbReference>
<comment type="caution">
    <text evidence="3">The sequence shown here is derived from an EMBL/GenBank/DDBJ whole genome shotgun (WGS) entry which is preliminary data.</text>
</comment>